<dbReference type="EC" id="2.4.2.18" evidence="9"/>
<comment type="subunit">
    <text evidence="9">Homodimer.</text>
</comment>
<keyword evidence="2 9" id="KW-0028">Amino-acid biosynthesis</keyword>
<keyword evidence="5 9" id="KW-0822">Tryptophan biosynthesis</keyword>
<comment type="catalytic activity">
    <reaction evidence="7 9">
        <text>N-(5-phospho-beta-D-ribosyl)anthranilate + diphosphate = 5-phospho-alpha-D-ribose 1-diphosphate + anthranilate</text>
        <dbReference type="Rhea" id="RHEA:11768"/>
        <dbReference type="ChEBI" id="CHEBI:16567"/>
        <dbReference type="ChEBI" id="CHEBI:18277"/>
        <dbReference type="ChEBI" id="CHEBI:33019"/>
        <dbReference type="ChEBI" id="CHEBI:58017"/>
        <dbReference type="EC" id="2.4.2.18"/>
    </reaction>
</comment>
<feature type="binding site" evidence="9">
    <location>
        <position position="121"/>
    </location>
    <ligand>
        <name>5-phospho-alpha-D-ribose 1-diphosphate</name>
        <dbReference type="ChEBI" id="CHEBI:58017"/>
    </ligand>
</feature>
<dbReference type="InterPro" id="IPR000312">
    <property type="entry name" value="Glycosyl_Trfase_fam3"/>
</dbReference>
<feature type="domain" description="Glycosyl transferase family 3" evidence="10">
    <location>
        <begin position="75"/>
        <end position="328"/>
    </location>
</feature>
<feature type="binding site" evidence="9">
    <location>
        <begin position="84"/>
        <end position="85"/>
    </location>
    <ligand>
        <name>5-phospho-alpha-D-ribose 1-diphosphate</name>
        <dbReference type="ChEBI" id="CHEBI:58017"/>
    </ligand>
</feature>
<proteinExistence type="inferred from homology"/>
<feature type="binding site" evidence="9">
    <location>
        <begin position="109"/>
        <end position="117"/>
    </location>
    <ligand>
        <name>5-phospho-alpha-D-ribose 1-diphosphate</name>
        <dbReference type="ChEBI" id="CHEBI:58017"/>
    </ligand>
</feature>
<keyword evidence="3 9" id="KW-0328">Glycosyltransferase</keyword>
<feature type="binding site" evidence="9">
    <location>
        <position position="81"/>
    </location>
    <ligand>
        <name>anthranilate</name>
        <dbReference type="ChEBI" id="CHEBI:16567"/>
        <label>1</label>
    </ligand>
</feature>
<dbReference type="GO" id="GO:0000162">
    <property type="term" value="P:L-tryptophan biosynthetic process"/>
    <property type="evidence" value="ECO:0007669"/>
    <property type="project" value="UniProtKB-UniRule"/>
</dbReference>
<comment type="caution">
    <text evidence="12">The sequence shown here is derived from an EMBL/GenBank/DDBJ whole genome shotgun (WGS) entry which is preliminary data.</text>
</comment>
<evidence type="ECO:0000256" key="9">
    <source>
        <dbReference type="HAMAP-Rule" id="MF_00211"/>
    </source>
</evidence>
<comment type="caution">
    <text evidence="9">Lacks conserved residue(s) required for the propagation of feature annotation.</text>
</comment>
<evidence type="ECO:0000256" key="4">
    <source>
        <dbReference type="ARBA" id="ARBA00022679"/>
    </source>
</evidence>
<feature type="binding site" evidence="9">
    <location>
        <position position="167"/>
    </location>
    <ligand>
        <name>anthranilate</name>
        <dbReference type="ChEBI" id="CHEBI:16567"/>
        <label>2</label>
    </ligand>
</feature>
<dbReference type="GO" id="GO:0005829">
    <property type="term" value="C:cytosol"/>
    <property type="evidence" value="ECO:0007669"/>
    <property type="project" value="TreeGrafter"/>
</dbReference>
<accession>A0A7C1X6E1</accession>
<protein>
    <recommendedName>
        <fullName evidence="9">Anthranilate phosphoribosyltransferase</fullName>
        <ecNumber evidence="9">2.4.2.18</ecNumber>
    </recommendedName>
</protein>
<gene>
    <name evidence="9 12" type="primary">trpD</name>
    <name evidence="12" type="ORF">ENP47_08365</name>
</gene>
<dbReference type="Gene3D" id="3.40.1030.10">
    <property type="entry name" value="Nucleoside phosphorylase/phosphoribosyltransferase catalytic domain"/>
    <property type="match status" value="1"/>
</dbReference>
<feature type="domain" description="Glycosyl transferase family 3 N-terminal" evidence="11">
    <location>
        <begin position="5"/>
        <end position="65"/>
    </location>
</feature>
<dbReference type="AlphaFoldDB" id="A0A7C1X6E1"/>
<dbReference type="EMBL" id="DSJL01000011">
    <property type="protein sequence ID" value="HEF65594.1"/>
    <property type="molecule type" value="Genomic_DNA"/>
</dbReference>
<evidence type="ECO:0000256" key="7">
    <source>
        <dbReference type="ARBA" id="ARBA00052328"/>
    </source>
</evidence>
<dbReference type="HAMAP" id="MF_00211">
    <property type="entry name" value="TrpD"/>
    <property type="match status" value="1"/>
</dbReference>
<dbReference type="GO" id="GO:0000287">
    <property type="term" value="F:magnesium ion binding"/>
    <property type="evidence" value="ECO:0007669"/>
    <property type="project" value="UniProtKB-UniRule"/>
</dbReference>
<evidence type="ECO:0000256" key="8">
    <source>
        <dbReference type="ARBA" id="ARBA00061188"/>
    </source>
</evidence>
<dbReference type="InterPro" id="IPR036320">
    <property type="entry name" value="Glycosyl_Trfase_fam3_N_dom_sf"/>
</dbReference>
<dbReference type="PANTHER" id="PTHR43285:SF2">
    <property type="entry name" value="ANTHRANILATE PHOSPHORIBOSYLTRANSFERASE"/>
    <property type="match status" value="1"/>
</dbReference>
<evidence type="ECO:0000259" key="10">
    <source>
        <dbReference type="Pfam" id="PF00591"/>
    </source>
</evidence>
<dbReference type="UniPathway" id="UPA00035">
    <property type="reaction ID" value="UER00041"/>
</dbReference>
<dbReference type="InterPro" id="IPR017459">
    <property type="entry name" value="Glycosyl_Trfase_fam3_N_dom"/>
</dbReference>
<evidence type="ECO:0000259" key="11">
    <source>
        <dbReference type="Pfam" id="PF02885"/>
    </source>
</evidence>
<dbReference type="FunFam" id="3.40.1030.10:FF:000002">
    <property type="entry name" value="Anthranilate phosphoribosyltransferase"/>
    <property type="match status" value="1"/>
</dbReference>
<dbReference type="Pfam" id="PF00591">
    <property type="entry name" value="Glycos_transf_3"/>
    <property type="match status" value="1"/>
</dbReference>
<evidence type="ECO:0000256" key="5">
    <source>
        <dbReference type="ARBA" id="ARBA00022822"/>
    </source>
</evidence>
<dbReference type="Gene3D" id="1.20.970.10">
    <property type="entry name" value="Transferase, Pyrimidine Nucleoside Phosphorylase, Chain C"/>
    <property type="match status" value="1"/>
</dbReference>
<sequence>MISTALQKIVAGEILDVEEAAQAMSAVMTGEATPVQIAALVTALRMRGERETEIAGFVQALRQHMIPVELVTKRPAVDVVGTGGDGNRTFNISTAAAFVVAGAGVPVAKHGNRAMSSRAGAADTLEALGVRIDLGPEAVARCVQEVGIGFMFAQRYHPALRHAAPVRRELGFRTVFNVLGPLANPARVQHQLVGVAMPELVETVARVLALLGIEHALVVHAADGLDELSLAAPTTVYEVRRNGSIQVRRMTVEPEALGLQRVPTEALRGGSAEENARIVRAVLEGATGPAREVTLLNAAAALVAADAAESFAEGLELARRSLESGAALDCLERLIALSQALATAEVSS</sequence>
<keyword evidence="9" id="KW-0460">Magnesium</keyword>
<feature type="binding site" evidence="9">
    <location>
        <position position="81"/>
    </location>
    <ligand>
        <name>5-phospho-alpha-D-ribose 1-diphosphate</name>
        <dbReference type="ChEBI" id="CHEBI:58017"/>
    </ligand>
</feature>
<dbReference type="NCBIfam" id="TIGR01245">
    <property type="entry name" value="trpD"/>
    <property type="match status" value="1"/>
</dbReference>
<dbReference type="SUPFAM" id="SSF47648">
    <property type="entry name" value="Nucleoside phosphorylase/phosphoribosyltransferase N-terminal domain"/>
    <property type="match status" value="1"/>
</dbReference>
<evidence type="ECO:0000256" key="3">
    <source>
        <dbReference type="ARBA" id="ARBA00022676"/>
    </source>
</evidence>
<feature type="binding site" evidence="9">
    <location>
        <position position="227"/>
    </location>
    <ligand>
        <name>Mg(2+)</name>
        <dbReference type="ChEBI" id="CHEBI:18420"/>
        <label>1</label>
    </ligand>
</feature>
<name>A0A7C1X6E1_THERO</name>
<dbReference type="InterPro" id="IPR005940">
    <property type="entry name" value="Anthranilate_Pribosyl_Tfrase"/>
</dbReference>
<reference evidence="12" key="1">
    <citation type="journal article" date="2020" name="mSystems">
        <title>Genome- and Community-Level Interaction Insights into Carbon Utilization and Element Cycling Functions of Hydrothermarchaeota in Hydrothermal Sediment.</title>
        <authorList>
            <person name="Zhou Z."/>
            <person name="Liu Y."/>
            <person name="Xu W."/>
            <person name="Pan J."/>
            <person name="Luo Z.H."/>
            <person name="Li M."/>
        </authorList>
    </citation>
    <scope>NUCLEOTIDE SEQUENCE [LARGE SCALE GENOMIC DNA]</scope>
    <source>
        <strain evidence="12">SpSt-222</strain>
    </source>
</reference>
<comment type="similarity">
    <text evidence="9">Belongs to the anthranilate phosphoribosyltransferase family.</text>
</comment>
<dbReference type="SUPFAM" id="SSF52418">
    <property type="entry name" value="Nucleoside phosphorylase/phosphoribosyltransferase catalytic domain"/>
    <property type="match status" value="1"/>
</dbReference>
<comment type="similarity">
    <text evidence="8">In the C-terminal section; belongs to the anthranilate phosphoribosyltransferase family.</text>
</comment>
<comment type="cofactor">
    <cofactor evidence="9">
        <name>Mg(2+)</name>
        <dbReference type="ChEBI" id="CHEBI:18420"/>
    </cofactor>
    <text evidence="9">Binds 2 magnesium ions per monomer.</text>
</comment>
<comment type="function">
    <text evidence="9">Catalyzes the transfer of the phosphoribosyl group of 5-phosphorylribose-1-pyrophosphate (PRPP) to anthranilate to yield N-(5'-phosphoribosyl)-anthranilate (PRA).</text>
</comment>
<dbReference type="GO" id="GO:0004048">
    <property type="term" value="F:anthranilate phosphoribosyltransferase activity"/>
    <property type="evidence" value="ECO:0007669"/>
    <property type="project" value="UniProtKB-UniRule"/>
</dbReference>
<dbReference type="InterPro" id="IPR035902">
    <property type="entry name" value="Nuc_phospho_transferase"/>
</dbReference>
<evidence type="ECO:0000313" key="12">
    <source>
        <dbReference type="EMBL" id="HEF65594.1"/>
    </source>
</evidence>
<feature type="binding site" evidence="9">
    <location>
        <position position="227"/>
    </location>
    <ligand>
        <name>Mg(2+)</name>
        <dbReference type="ChEBI" id="CHEBI:18420"/>
        <label>2</label>
    </ligand>
</feature>
<keyword evidence="6 9" id="KW-0057">Aromatic amino acid biosynthesis</keyword>
<keyword evidence="9" id="KW-0479">Metal-binding</keyword>
<keyword evidence="4 9" id="KW-0808">Transferase</keyword>
<evidence type="ECO:0000256" key="2">
    <source>
        <dbReference type="ARBA" id="ARBA00022605"/>
    </source>
</evidence>
<organism evidence="12">
    <name type="scientific">Thermomicrobium roseum</name>
    <dbReference type="NCBI Taxonomy" id="500"/>
    <lineage>
        <taxon>Bacteria</taxon>
        <taxon>Pseudomonadati</taxon>
        <taxon>Thermomicrobiota</taxon>
        <taxon>Thermomicrobia</taxon>
        <taxon>Thermomicrobiales</taxon>
        <taxon>Thermomicrobiaceae</taxon>
        <taxon>Thermomicrobium</taxon>
    </lineage>
</organism>
<feature type="binding site" evidence="9">
    <location>
        <position position="89"/>
    </location>
    <ligand>
        <name>5-phospho-alpha-D-ribose 1-diphosphate</name>
        <dbReference type="ChEBI" id="CHEBI:58017"/>
    </ligand>
</feature>
<evidence type="ECO:0000256" key="6">
    <source>
        <dbReference type="ARBA" id="ARBA00023141"/>
    </source>
</evidence>
<dbReference type="Pfam" id="PF02885">
    <property type="entry name" value="Glycos_trans_3N"/>
    <property type="match status" value="1"/>
</dbReference>
<evidence type="ECO:0000256" key="1">
    <source>
        <dbReference type="ARBA" id="ARBA00004907"/>
    </source>
</evidence>
<feature type="binding site" evidence="9">
    <location>
        <position position="112"/>
    </location>
    <ligand>
        <name>anthranilate</name>
        <dbReference type="ChEBI" id="CHEBI:16567"/>
        <label>1</label>
    </ligand>
</feature>
<feature type="binding site" evidence="9">
    <location>
        <position position="226"/>
    </location>
    <ligand>
        <name>Mg(2+)</name>
        <dbReference type="ChEBI" id="CHEBI:18420"/>
        <label>2</label>
    </ligand>
</feature>
<comment type="pathway">
    <text evidence="1 9">Amino-acid biosynthesis; L-tryptophan biosynthesis; L-tryptophan from chorismate: step 2/5.</text>
</comment>
<dbReference type="PANTHER" id="PTHR43285">
    <property type="entry name" value="ANTHRANILATE PHOSPHORIBOSYLTRANSFERASE"/>
    <property type="match status" value="1"/>
</dbReference>
<feature type="binding site" evidence="9">
    <location>
        <position position="93"/>
    </location>
    <ligand>
        <name>Mg(2+)</name>
        <dbReference type="ChEBI" id="CHEBI:18420"/>
        <label>1</label>
    </ligand>
</feature>
<feature type="binding site" evidence="9">
    <location>
        <begin position="91"/>
        <end position="94"/>
    </location>
    <ligand>
        <name>5-phospho-alpha-D-ribose 1-diphosphate</name>
        <dbReference type="ChEBI" id="CHEBI:58017"/>
    </ligand>
</feature>